<dbReference type="Proteomes" id="UP000549913">
    <property type="component" value="Unassembled WGS sequence"/>
</dbReference>
<dbReference type="SMART" id="SM00530">
    <property type="entry name" value="HTH_XRE"/>
    <property type="match status" value="1"/>
</dbReference>
<gene>
    <name evidence="2" type="ORF">BJ984_000607</name>
</gene>
<dbReference type="SUPFAM" id="SSF47413">
    <property type="entry name" value="lambda repressor-like DNA-binding domains"/>
    <property type="match status" value="1"/>
</dbReference>
<accession>A0A852SLU6</accession>
<dbReference type="InterPro" id="IPR010982">
    <property type="entry name" value="Lambda_DNA-bd_dom_sf"/>
</dbReference>
<sequence>MTTRSSVLAEYLRARRSQLDPASFGFVDHDRRVPGLRREELASLAGISRDYYIRLEQGQNHQVSHQVLNSLAEALCLDPLERSYFYRIARPGFSPTPPRREPTPVSETVLSLLNTWSDVPAFVEDSNLDVVAINEMADVLIPSVELFDGNLALAAFAKVDEERIHDIAHRAVAALRFHGDPGNPRFQEVVGELSTTSAAFRRLWAQHDARPMSQGTILLVAGDGELVEFPWQVLEVPGGFFMTVWPVARGTRAFEVLASLRENALTGRGVRGPLRGWPAR</sequence>
<proteinExistence type="predicted"/>
<dbReference type="InterPro" id="IPR001387">
    <property type="entry name" value="Cro/C1-type_HTH"/>
</dbReference>
<feature type="domain" description="HTH cro/C1-type" evidence="1">
    <location>
        <begin position="35"/>
        <end position="80"/>
    </location>
</feature>
<dbReference type="CDD" id="cd00093">
    <property type="entry name" value="HTH_XRE"/>
    <property type="match status" value="1"/>
</dbReference>
<evidence type="ECO:0000259" key="1">
    <source>
        <dbReference type="PROSITE" id="PS50943"/>
    </source>
</evidence>
<dbReference type="PANTHER" id="PTHR35010">
    <property type="entry name" value="BLL4672 PROTEIN-RELATED"/>
    <property type="match status" value="1"/>
</dbReference>
<dbReference type="RefSeq" id="WP_179546777.1">
    <property type="nucleotide sequence ID" value="NZ_BSEW01000001.1"/>
</dbReference>
<keyword evidence="3" id="KW-1185">Reference proteome</keyword>
<dbReference type="PROSITE" id="PS50943">
    <property type="entry name" value="HTH_CROC1"/>
    <property type="match status" value="1"/>
</dbReference>
<comment type="caution">
    <text evidence="2">The sequence shown here is derived from an EMBL/GenBank/DDBJ whole genome shotgun (WGS) entry which is preliminary data.</text>
</comment>
<dbReference type="PANTHER" id="PTHR35010:SF2">
    <property type="entry name" value="BLL4672 PROTEIN"/>
    <property type="match status" value="1"/>
</dbReference>
<dbReference type="InterPro" id="IPR041413">
    <property type="entry name" value="MLTR_LBD"/>
</dbReference>
<dbReference type="GO" id="GO:0003677">
    <property type="term" value="F:DNA binding"/>
    <property type="evidence" value="ECO:0007669"/>
    <property type="project" value="InterPro"/>
</dbReference>
<reference evidence="2 3" key="1">
    <citation type="submission" date="2020-07" db="EMBL/GenBank/DDBJ databases">
        <title>Sequencing the genomes of 1000 actinobacteria strains.</title>
        <authorList>
            <person name="Klenk H.-P."/>
        </authorList>
    </citation>
    <scope>NUCLEOTIDE SEQUENCE [LARGE SCALE GENOMIC DNA]</scope>
    <source>
        <strain evidence="2 3">DSM 26474</strain>
    </source>
</reference>
<organism evidence="2 3">
    <name type="scientific">Herbiconiux flava</name>
    <dbReference type="NCBI Taxonomy" id="881268"/>
    <lineage>
        <taxon>Bacteria</taxon>
        <taxon>Bacillati</taxon>
        <taxon>Actinomycetota</taxon>
        <taxon>Actinomycetes</taxon>
        <taxon>Micrococcales</taxon>
        <taxon>Microbacteriaceae</taxon>
        <taxon>Herbiconiux</taxon>
    </lineage>
</organism>
<name>A0A852SLU6_9MICO</name>
<dbReference type="AlphaFoldDB" id="A0A852SLU6"/>
<evidence type="ECO:0000313" key="2">
    <source>
        <dbReference type="EMBL" id="NYD69449.1"/>
    </source>
</evidence>
<evidence type="ECO:0000313" key="3">
    <source>
        <dbReference type="Proteomes" id="UP000549913"/>
    </source>
</evidence>
<dbReference type="Pfam" id="PF13560">
    <property type="entry name" value="HTH_31"/>
    <property type="match status" value="1"/>
</dbReference>
<dbReference type="Gene3D" id="1.10.260.40">
    <property type="entry name" value="lambda repressor-like DNA-binding domains"/>
    <property type="match status" value="1"/>
</dbReference>
<dbReference type="Gene3D" id="3.30.450.180">
    <property type="match status" value="1"/>
</dbReference>
<dbReference type="Pfam" id="PF17765">
    <property type="entry name" value="MLTR_LBD"/>
    <property type="match status" value="1"/>
</dbReference>
<dbReference type="EMBL" id="JACCBM010000001">
    <property type="protein sequence ID" value="NYD69449.1"/>
    <property type="molecule type" value="Genomic_DNA"/>
</dbReference>
<protein>
    <submittedName>
        <fullName evidence="2">Transcriptional regulator with XRE-family HTH domain</fullName>
    </submittedName>
</protein>